<dbReference type="PANTHER" id="PTHR42100:SF1">
    <property type="entry name" value="OXIDOREDUCTASE 178 KDA SUBUNIT, PUTATIVE (AFU_ORTHOLOGUE AFUA_8G04320)-RELATED"/>
    <property type="match status" value="1"/>
</dbReference>
<accession>A0A167X9Z8</accession>
<dbReference type="OrthoDB" id="2120038at2759"/>
<comment type="caution">
    <text evidence="1">The sequence shown here is derived from an EMBL/GenBank/DDBJ whole genome shotgun (WGS) entry which is preliminary data.</text>
</comment>
<proteinExistence type="predicted"/>
<evidence type="ECO:0000313" key="2">
    <source>
        <dbReference type="Proteomes" id="UP000242877"/>
    </source>
</evidence>
<evidence type="ECO:0000313" key="1">
    <source>
        <dbReference type="EMBL" id="KZZ89819.1"/>
    </source>
</evidence>
<dbReference type="VEuPathDB" id="FungiDB:AAP_04170"/>
<protein>
    <submittedName>
        <fullName evidence="1">Uncharacterized protein</fullName>
    </submittedName>
</protein>
<dbReference type="GO" id="GO:0005739">
    <property type="term" value="C:mitochondrion"/>
    <property type="evidence" value="ECO:0007669"/>
    <property type="project" value="InterPro"/>
</dbReference>
<dbReference type="EMBL" id="AZGZ01000019">
    <property type="protein sequence ID" value="KZZ89819.1"/>
    <property type="molecule type" value="Genomic_DNA"/>
</dbReference>
<organism evidence="1 2">
    <name type="scientific">Ascosphaera apis ARSEF 7405</name>
    <dbReference type="NCBI Taxonomy" id="392613"/>
    <lineage>
        <taxon>Eukaryota</taxon>
        <taxon>Fungi</taxon>
        <taxon>Dikarya</taxon>
        <taxon>Ascomycota</taxon>
        <taxon>Pezizomycotina</taxon>
        <taxon>Eurotiomycetes</taxon>
        <taxon>Eurotiomycetidae</taxon>
        <taxon>Onygenales</taxon>
        <taxon>Ascosphaeraceae</taxon>
        <taxon>Ascosphaera</taxon>
    </lineage>
</organism>
<gene>
    <name evidence="1" type="ORF">AAP_04170</name>
</gene>
<name>A0A167X9Z8_9EURO</name>
<sequence length="174" mass="19477">MFAAKRSIAPVRNCMRQAQRRSASHAHGEHHHAEPVNVNLKPSFFFAIAAVPLGISYYSWANSNPNSKPVITRLIEKFSANEEALAQKNHIHTLAAEKAAFDKHLFAGCKSDMNLELSTPDLMNTGSPMNVPAGHEADLSEVISFYNNRNKKMEEARRSRMQDGKVQSIYDHAF</sequence>
<dbReference type="InterPro" id="IPR034444">
    <property type="entry name" value="Nuo17.8"/>
</dbReference>
<dbReference type="Proteomes" id="UP000242877">
    <property type="component" value="Unassembled WGS sequence"/>
</dbReference>
<keyword evidence="2" id="KW-1185">Reference proteome</keyword>
<dbReference type="PANTHER" id="PTHR42100">
    <property type="entry name" value="OXIDOREDUCTASE 178 KDA SUBUNIT, PUTATIVE (AFU_ORTHOLOGUE AFUA_8G04320)-RELATED"/>
    <property type="match status" value="1"/>
</dbReference>
<reference evidence="1 2" key="1">
    <citation type="journal article" date="2016" name="Genome Biol. Evol.">
        <title>Divergent and convergent evolution of fungal pathogenicity.</title>
        <authorList>
            <person name="Shang Y."/>
            <person name="Xiao G."/>
            <person name="Zheng P."/>
            <person name="Cen K."/>
            <person name="Zhan S."/>
            <person name="Wang C."/>
        </authorList>
    </citation>
    <scope>NUCLEOTIDE SEQUENCE [LARGE SCALE GENOMIC DNA]</scope>
    <source>
        <strain evidence="1 2">ARSEF 7405</strain>
    </source>
</reference>
<dbReference type="AlphaFoldDB" id="A0A167X9Z8"/>